<dbReference type="STRING" id="595536.GCA_000178815_03047"/>
<dbReference type="PANTHER" id="PTHR33986:SF15">
    <property type="entry name" value="MITOCHONDRIAL FISSION PROTEIN ELM1"/>
    <property type="match status" value="1"/>
</dbReference>
<keyword evidence="3" id="KW-1185">Reference proteome</keyword>
<gene>
    <name evidence="2" type="ORF">CQW49_10580</name>
</gene>
<dbReference type="Pfam" id="PF06258">
    <property type="entry name" value="Mito_fiss_Elm1"/>
    <property type="match status" value="2"/>
</dbReference>
<sequence>MTRFALPSPAERENGEGAGDIASAWVLSDGRAGHEAQTLGLAAALGLAPRLVRIAPRRLIAALAPFGPIDPREAGLLAPPFPDLALACGRRTLPYLRHLKRASGGAVFTVYVNTPATGRAAADLIVAPRHDGFSGADVLTPLTPPNRLTPQLLAQARAAPDPRIAALPAPVAGLLIGGDSRHFRFSERDVAGLAAAARGLLEEGWSVAATLSRRTPKRLAAALQFSLLPLAGEGGPTKSGRMRAPAARGEWGPRGDTDPHPTPLRGATFSRAREKEGSGHIPRAFLWNGDGENPYLSILARADALLVTGDSVNMVSEAAATGAPVHVFAPGGGSAKLAAFLAGLEAQGAARRWTGRMERWSYAPVNSTPELAEAIALAYRRFADGARFA</sequence>
<proteinExistence type="predicted"/>
<reference evidence="3" key="1">
    <citation type="submission" date="2017-10" db="EMBL/GenBank/DDBJ databases">
        <title>Completed PacBio SMRT sequence of Methylosinus trichosporium OB3b reveals presence of a third large plasmid.</title>
        <authorList>
            <person name="Charles T.C."/>
            <person name="Lynch M.D.J."/>
            <person name="Heil J.R."/>
            <person name="Cheng J."/>
        </authorList>
    </citation>
    <scope>NUCLEOTIDE SEQUENCE [LARGE SCALE GENOMIC DNA]</scope>
    <source>
        <strain evidence="3">OB3b</strain>
    </source>
</reference>
<evidence type="ECO:0000313" key="3">
    <source>
        <dbReference type="Proteomes" id="UP000230709"/>
    </source>
</evidence>
<evidence type="ECO:0000313" key="2">
    <source>
        <dbReference type="EMBL" id="ATQ68271.1"/>
    </source>
</evidence>
<evidence type="ECO:0008006" key="4">
    <source>
        <dbReference type="Google" id="ProtNLM"/>
    </source>
</evidence>
<dbReference type="AlphaFoldDB" id="A0A2D2CZT5"/>
<dbReference type="RefSeq" id="WP_099831778.1">
    <property type="nucleotide sequence ID" value="NZ_CP023737.1"/>
</dbReference>
<dbReference type="InterPro" id="IPR009367">
    <property type="entry name" value="Elm1-like"/>
</dbReference>
<dbReference type="PANTHER" id="PTHR33986">
    <property type="entry name" value="OS02G0535700 PROTEIN"/>
    <property type="match status" value="1"/>
</dbReference>
<name>A0A2D2CZT5_METT3</name>
<organism evidence="2 3">
    <name type="scientific">Methylosinus trichosporium (strain ATCC 35070 / NCIMB 11131 / UNIQEM 75 / OB3b)</name>
    <dbReference type="NCBI Taxonomy" id="595536"/>
    <lineage>
        <taxon>Bacteria</taxon>
        <taxon>Pseudomonadati</taxon>
        <taxon>Pseudomonadota</taxon>
        <taxon>Alphaproteobacteria</taxon>
        <taxon>Hyphomicrobiales</taxon>
        <taxon>Methylocystaceae</taxon>
        <taxon>Methylosinus</taxon>
    </lineage>
</organism>
<accession>A0A2D2CZT5</accession>
<dbReference type="KEGG" id="mtw:CQW49_10580"/>
<dbReference type="Proteomes" id="UP000230709">
    <property type="component" value="Chromosome"/>
</dbReference>
<protein>
    <recommendedName>
        <fullName evidence="4">Nucleoside-diphosphate sugar epimerase</fullName>
    </recommendedName>
</protein>
<dbReference type="EMBL" id="CP023737">
    <property type="protein sequence ID" value="ATQ68271.1"/>
    <property type="molecule type" value="Genomic_DNA"/>
</dbReference>
<evidence type="ECO:0000256" key="1">
    <source>
        <dbReference type="SAM" id="MobiDB-lite"/>
    </source>
</evidence>
<feature type="region of interest" description="Disordered" evidence="1">
    <location>
        <begin position="234"/>
        <end position="266"/>
    </location>
</feature>